<evidence type="ECO:0000313" key="1">
    <source>
        <dbReference type="EMBL" id="TFK72392.1"/>
    </source>
</evidence>
<keyword evidence="2" id="KW-1185">Reference proteome</keyword>
<proteinExistence type="predicted"/>
<accession>A0ACD3B3B9</accession>
<name>A0ACD3B3B9_9AGAR</name>
<dbReference type="EMBL" id="ML208286">
    <property type="protein sequence ID" value="TFK72392.1"/>
    <property type="molecule type" value="Genomic_DNA"/>
</dbReference>
<protein>
    <submittedName>
        <fullName evidence="1">Uncharacterized protein</fullName>
    </submittedName>
</protein>
<reference evidence="1 2" key="1">
    <citation type="journal article" date="2019" name="Nat. Ecol. Evol.">
        <title>Megaphylogeny resolves global patterns of mushroom evolution.</title>
        <authorList>
            <person name="Varga T."/>
            <person name="Krizsan K."/>
            <person name="Foldi C."/>
            <person name="Dima B."/>
            <person name="Sanchez-Garcia M."/>
            <person name="Sanchez-Ramirez S."/>
            <person name="Szollosi G.J."/>
            <person name="Szarkandi J.G."/>
            <person name="Papp V."/>
            <person name="Albert L."/>
            <person name="Andreopoulos W."/>
            <person name="Angelini C."/>
            <person name="Antonin V."/>
            <person name="Barry K.W."/>
            <person name="Bougher N.L."/>
            <person name="Buchanan P."/>
            <person name="Buyck B."/>
            <person name="Bense V."/>
            <person name="Catcheside P."/>
            <person name="Chovatia M."/>
            <person name="Cooper J."/>
            <person name="Damon W."/>
            <person name="Desjardin D."/>
            <person name="Finy P."/>
            <person name="Geml J."/>
            <person name="Haridas S."/>
            <person name="Hughes K."/>
            <person name="Justo A."/>
            <person name="Karasinski D."/>
            <person name="Kautmanova I."/>
            <person name="Kiss B."/>
            <person name="Kocsube S."/>
            <person name="Kotiranta H."/>
            <person name="LaButti K.M."/>
            <person name="Lechner B.E."/>
            <person name="Liimatainen K."/>
            <person name="Lipzen A."/>
            <person name="Lukacs Z."/>
            <person name="Mihaltcheva S."/>
            <person name="Morgado L.N."/>
            <person name="Niskanen T."/>
            <person name="Noordeloos M.E."/>
            <person name="Ohm R.A."/>
            <person name="Ortiz-Santana B."/>
            <person name="Ovrebo C."/>
            <person name="Racz N."/>
            <person name="Riley R."/>
            <person name="Savchenko A."/>
            <person name="Shiryaev A."/>
            <person name="Soop K."/>
            <person name="Spirin V."/>
            <person name="Szebenyi C."/>
            <person name="Tomsovsky M."/>
            <person name="Tulloss R.E."/>
            <person name="Uehling J."/>
            <person name="Grigoriev I.V."/>
            <person name="Vagvolgyi C."/>
            <person name="Papp T."/>
            <person name="Martin F.M."/>
            <person name="Miettinen O."/>
            <person name="Hibbett D.S."/>
            <person name="Nagy L.G."/>
        </authorList>
    </citation>
    <scope>NUCLEOTIDE SEQUENCE [LARGE SCALE GENOMIC DNA]</scope>
    <source>
        <strain evidence="1 2">NL-1719</strain>
    </source>
</reference>
<dbReference type="Proteomes" id="UP000308600">
    <property type="component" value="Unassembled WGS sequence"/>
</dbReference>
<evidence type="ECO:0000313" key="2">
    <source>
        <dbReference type="Proteomes" id="UP000308600"/>
    </source>
</evidence>
<organism evidence="1 2">
    <name type="scientific">Pluteus cervinus</name>
    <dbReference type="NCBI Taxonomy" id="181527"/>
    <lineage>
        <taxon>Eukaryota</taxon>
        <taxon>Fungi</taxon>
        <taxon>Dikarya</taxon>
        <taxon>Basidiomycota</taxon>
        <taxon>Agaricomycotina</taxon>
        <taxon>Agaricomycetes</taxon>
        <taxon>Agaricomycetidae</taxon>
        <taxon>Agaricales</taxon>
        <taxon>Pluteineae</taxon>
        <taxon>Pluteaceae</taxon>
        <taxon>Pluteus</taxon>
    </lineage>
</organism>
<sequence length="153" mass="18037">MEGTQRAIYPILVCQFNYQGHSDDAPHWALVVLISRHVAYIYEVLGGVDNFFFQRRRMETFVGSQTLRGGCKIGEIPADSLDFLEQKLRETPVIRQDPQWTSKTWVVHAIRHLQEYKIVFSHVNERHVRDELASDLKRWHELEDTVVERTYPE</sequence>
<gene>
    <name evidence="1" type="ORF">BDN72DRAFT_792613</name>
</gene>